<reference evidence="3 4" key="1">
    <citation type="journal article" date="2006" name="Genome Biol.">
        <title>Genomic analysis reveals that Pseudomonas aeruginosa virulence is combinatorial.</title>
        <authorList>
            <person name="Lee D.G."/>
            <person name="Urbach J.M."/>
            <person name="Wu G."/>
            <person name="Liberati N.T."/>
            <person name="Feinbaum R.L."/>
            <person name="Miyata S."/>
            <person name="Diggins L.T."/>
            <person name="He J."/>
            <person name="Saucier M."/>
            <person name="Deziel E."/>
            <person name="Friedman L."/>
            <person name="Li L."/>
            <person name="Grills G."/>
            <person name="Montgomery K."/>
            <person name="Kucherlapati R."/>
            <person name="Rahme L.G."/>
            <person name="Ausubel F.M."/>
        </authorList>
    </citation>
    <scope>NUCLEOTIDE SEQUENCE [LARGE SCALE GENOMIC DNA]</scope>
    <source>
        <strain evidence="3 4">UCBPP-PA14</strain>
    </source>
</reference>
<name>A0A0H2ZL62_PSEAB</name>
<evidence type="ECO:0000313" key="3">
    <source>
        <dbReference type="EMBL" id="ABJ15665.1"/>
    </source>
</evidence>
<dbReference type="HOGENOM" id="CLU_041907_0_0_6"/>
<organism evidence="3 4">
    <name type="scientific">Pseudomonas aeruginosa (strain UCBPP-PA14)</name>
    <dbReference type="NCBI Taxonomy" id="208963"/>
    <lineage>
        <taxon>Bacteria</taxon>
        <taxon>Pseudomonadati</taxon>
        <taxon>Pseudomonadota</taxon>
        <taxon>Gammaproteobacteria</taxon>
        <taxon>Pseudomonadales</taxon>
        <taxon>Pseudomonadaceae</taxon>
        <taxon>Pseudomonas</taxon>
    </lineage>
</organism>
<accession>A0A0H2ZL62</accession>
<feature type="compositionally biased region" description="Basic and acidic residues" evidence="1">
    <location>
        <begin position="314"/>
        <end position="326"/>
    </location>
</feature>
<dbReference type="AlphaFoldDB" id="A0A0H2ZL62"/>
<sequence length="520" mass="58344">MPSPVEGRSQDRGTHGSCMKKGATLFAVLWAVLGLGLLVGLPVAIHFILGQYDEAGFSGPQLVFEEQGHSYLAFTLDDYRANEVDNGVVHGSSRSYAQVVDLEDGSLRWSMRLDADNERGDDWGSGELLGQSSRYLFFLRNELYVLDRRDAAPALAFDELERRTGGLPLKSAPWGKDAYRYDEGRGGLLMLALDGRVWFLDGDSLALREAPEVDAARYFHGDPPPPASAGIAWQAPGLTRLPDGRLLILASDHEARALERGEALPAANQRARRQRLSLGTLDWRSPAENRLRPLLDAAFLQAGLLPDPAAAEEPQRLLERPSERQRQRPSLPSEPQPPEEFDERVERFSSTRAFLAARDAYRQERRRWIAAHDAWRERVADLEAAADAEYRRRRDEQTREEALYRRYASALPGGDSRLARRPWRVDGNWLVLHRRSLAERSELLLSSVSADGSLLWTLGLPIERPERLFRLDARNLLLSGRGEDGGRLVRVDLRRGSGIVHRLGRGGAPLQRVEWPEGQP</sequence>
<dbReference type="EMBL" id="CP000438">
    <property type="protein sequence ID" value="ABJ15665.1"/>
    <property type="molecule type" value="Genomic_DNA"/>
</dbReference>
<dbReference type="InterPro" id="IPR048161">
    <property type="entry name" value="PA2928-like"/>
</dbReference>
<feature type="transmembrane region" description="Helical" evidence="2">
    <location>
        <begin position="25"/>
        <end position="49"/>
    </location>
</feature>
<evidence type="ECO:0000256" key="1">
    <source>
        <dbReference type="SAM" id="MobiDB-lite"/>
    </source>
</evidence>
<gene>
    <name evidence="3" type="ordered locus">PA14_26165</name>
</gene>
<evidence type="ECO:0000256" key="2">
    <source>
        <dbReference type="SAM" id="Phobius"/>
    </source>
</evidence>
<evidence type="ECO:0000313" key="4">
    <source>
        <dbReference type="Proteomes" id="UP000000653"/>
    </source>
</evidence>
<dbReference type="NCBIfam" id="NF041516">
    <property type="entry name" value="PA2928_fam"/>
    <property type="match status" value="1"/>
</dbReference>
<feature type="region of interest" description="Disordered" evidence="1">
    <location>
        <begin position="314"/>
        <end position="342"/>
    </location>
</feature>
<keyword evidence="2" id="KW-0472">Membrane</keyword>
<keyword evidence="2" id="KW-0812">Transmembrane</keyword>
<keyword evidence="2" id="KW-1133">Transmembrane helix</keyword>
<dbReference type="Proteomes" id="UP000000653">
    <property type="component" value="Chromosome"/>
</dbReference>
<dbReference type="KEGG" id="pau:PA14_26165"/>
<proteinExistence type="predicted"/>
<protein>
    <submittedName>
        <fullName evidence="3">Uncharacterized protein</fullName>
    </submittedName>
</protein>